<comment type="caution">
    <text evidence="2">The sequence shown here is derived from an EMBL/GenBank/DDBJ whole genome shotgun (WGS) entry which is preliminary data.</text>
</comment>
<proteinExistence type="predicted"/>
<organism evidence="2">
    <name type="scientific">mine drainage metagenome</name>
    <dbReference type="NCBI Taxonomy" id="410659"/>
    <lineage>
        <taxon>unclassified sequences</taxon>
        <taxon>metagenomes</taxon>
        <taxon>ecological metagenomes</taxon>
    </lineage>
</organism>
<evidence type="ECO:0000259" key="1">
    <source>
        <dbReference type="PROSITE" id="PS01031"/>
    </source>
</evidence>
<keyword evidence="2" id="KW-0346">Stress response</keyword>
<dbReference type="CDD" id="cd06464">
    <property type="entry name" value="ACD_sHsps-like"/>
    <property type="match status" value="1"/>
</dbReference>
<reference evidence="2" key="1">
    <citation type="submission" date="2016-10" db="EMBL/GenBank/DDBJ databases">
        <title>Sequence of Gallionella enrichment culture.</title>
        <authorList>
            <person name="Poehlein A."/>
            <person name="Muehling M."/>
            <person name="Daniel R."/>
        </authorList>
    </citation>
    <scope>NUCLEOTIDE SEQUENCE</scope>
</reference>
<dbReference type="Pfam" id="PF00011">
    <property type="entry name" value="HSP20"/>
    <property type="match status" value="1"/>
</dbReference>
<dbReference type="InterPro" id="IPR031107">
    <property type="entry name" value="Small_HSP"/>
</dbReference>
<dbReference type="AlphaFoldDB" id="A0A1J5T2V0"/>
<protein>
    <submittedName>
        <fullName evidence="2">18 kDa heat shock protein</fullName>
    </submittedName>
</protein>
<feature type="domain" description="SHSP" evidence="1">
    <location>
        <begin position="45"/>
        <end position="149"/>
    </location>
</feature>
<dbReference type="Gene3D" id="2.60.40.790">
    <property type="match status" value="1"/>
</dbReference>
<evidence type="ECO:0000313" key="2">
    <source>
        <dbReference type="EMBL" id="OIR06502.1"/>
    </source>
</evidence>
<dbReference type="InterPro" id="IPR002068">
    <property type="entry name" value="A-crystallin/Hsp20_dom"/>
</dbReference>
<gene>
    <name evidence="2" type="ORF">GALL_114190</name>
</gene>
<dbReference type="EMBL" id="MLJW01000043">
    <property type="protein sequence ID" value="OIR06502.1"/>
    <property type="molecule type" value="Genomic_DNA"/>
</dbReference>
<accession>A0A1J5T2V0</accession>
<name>A0A1J5T2V0_9ZZZZ</name>
<sequence length="149" mass="16223">MHIIRYTYPTRSLAPAFRFSGRSPWSGLESEMDRLFESALTGFGTTAAATSFPVDLYEDGNATYVRAELPGVERKDISVEMVEGALTVQASRKEKVGENEQSVSLSRSIAIPNEVAADKVAAAYENGVLTVTLPKPEQAKPRKITISVN</sequence>
<dbReference type="PROSITE" id="PS01031">
    <property type="entry name" value="SHSP"/>
    <property type="match status" value="1"/>
</dbReference>
<dbReference type="InterPro" id="IPR008978">
    <property type="entry name" value="HSP20-like_chaperone"/>
</dbReference>
<dbReference type="PANTHER" id="PTHR11527">
    <property type="entry name" value="HEAT-SHOCK PROTEIN 20 FAMILY MEMBER"/>
    <property type="match status" value="1"/>
</dbReference>
<dbReference type="SUPFAM" id="SSF49764">
    <property type="entry name" value="HSP20-like chaperones"/>
    <property type="match status" value="1"/>
</dbReference>